<gene>
    <name evidence="1" type="ORF">SDC9_189512</name>
</gene>
<accession>A0A645HSN3</accession>
<protein>
    <submittedName>
        <fullName evidence="1">Uncharacterized protein</fullName>
    </submittedName>
</protein>
<reference evidence="1" key="1">
    <citation type="submission" date="2019-08" db="EMBL/GenBank/DDBJ databases">
        <authorList>
            <person name="Kucharzyk K."/>
            <person name="Murdoch R.W."/>
            <person name="Higgins S."/>
            <person name="Loffler F."/>
        </authorList>
    </citation>
    <scope>NUCLEOTIDE SEQUENCE</scope>
</reference>
<evidence type="ECO:0000313" key="1">
    <source>
        <dbReference type="EMBL" id="MPN41957.1"/>
    </source>
</evidence>
<dbReference type="EMBL" id="VSSQ01099331">
    <property type="protein sequence ID" value="MPN41957.1"/>
    <property type="molecule type" value="Genomic_DNA"/>
</dbReference>
<sequence>MANSTAVSSLSGRPFSRHWARIPSIPGLRRSAGRSVTAFLPVCFSTCSSTAGLMGAGVRPYLPSAMSWAGWQIIFQRPNFTFIMACVPTIWEVGVTSGIQPSASRTMGISLSTASNWLDIPCSLSWFRKLESIPPGT</sequence>
<name>A0A645HSN3_9ZZZZ</name>
<comment type="caution">
    <text evidence="1">The sequence shown here is derived from an EMBL/GenBank/DDBJ whole genome shotgun (WGS) entry which is preliminary data.</text>
</comment>
<dbReference type="AlphaFoldDB" id="A0A645HSN3"/>
<organism evidence="1">
    <name type="scientific">bioreactor metagenome</name>
    <dbReference type="NCBI Taxonomy" id="1076179"/>
    <lineage>
        <taxon>unclassified sequences</taxon>
        <taxon>metagenomes</taxon>
        <taxon>ecological metagenomes</taxon>
    </lineage>
</organism>
<proteinExistence type="predicted"/>